<evidence type="ECO:0000313" key="1">
    <source>
        <dbReference type="EMBL" id="KAH7978234.1"/>
    </source>
</evidence>
<gene>
    <name evidence="1" type="ORF">HPB49_004877</name>
</gene>
<accession>A0ACB8DV74</accession>
<reference evidence="1" key="1">
    <citation type="submission" date="2020-05" db="EMBL/GenBank/DDBJ databases">
        <title>Large-scale comparative analyses of tick genomes elucidate their genetic diversity and vector capacities.</title>
        <authorList>
            <person name="Jia N."/>
            <person name="Wang J."/>
            <person name="Shi W."/>
            <person name="Du L."/>
            <person name="Sun Y."/>
            <person name="Zhan W."/>
            <person name="Jiang J."/>
            <person name="Wang Q."/>
            <person name="Zhang B."/>
            <person name="Ji P."/>
            <person name="Sakyi L.B."/>
            <person name="Cui X."/>
            <person name="Yuan T."/>
            <person name="Jiang B."/>
            <person name="Yang W."/>
            <person name="Lam T.T.-Y."/>
            <person name="Chang Q."/>
            <person name="Ding S."/>
            <person name="Wang X."/>
            <person name="Zhu J."/>
            <person name="Ruan X."/>
            <person name="Zhao L."/>
            <person name="Wei J."/>
            <person name="Que T."/>
            <person name="Du C."/>
            <person name="Cheng J."/>
            <person name="Dai P."/>
            <person name="Han X."/>
            <person name="Huang E."/>
            <person name="Gao Y."/>
            <person name="Liu J."/>
            <person name="Shao H."/>
            <person name="Ye R."/>
            <person name="Li L."/>
            <person name="Wei W."/>
            <person name="Wang X."/>
            <person name="Wang C."/>
            <person name="Yang T."/>
            <person name="Huo Q."/>
            <person name="Li W."/>
            <person name="Guo W."/>
            <person name="Chen H."/>
            <person name="Zhou L."/>
            <person name="Ni X."/>
            <person name="Tian J."/>
            <person name="Zhou Y."/>
            <person name="Sheng Y."/>
            <person name="Liu T."/>
            <person name="Pan Y."/>
            <person name="Xia L."/>
            <person name="Li J."/>
            <person name="Zhao F."/>
            <person name="Cao W."/>
        </authorList>
    </citation>
    <scope>NUCLEOTIDE SEQUENCE</scope>
    <source>
        <strain evidence="1">Dsil-2018</strain>
    </source>
</reference>
<organism evidence="1 2">
    <name type="scientific">Dermacentor silvarum</name>
    <name type="common">Tick</name>
    <dbReference type="NCBI Taxonomy" id="543639"/>
    <lineage>
        <taxon>Eukaryota</taxon>
        <taxon>Metazoa</taxon>
        <taxon>Ecdysozoa</taxon>
        <taxon>Arthropoda</taxon>
        <taxon>Chelicerata</taxon>
        <taxon>Arachnida</taxon>
        <taxon>Acari</taxon>
        <taxon>Parasitiformes</taxon>
        <taxon>Ixodida</taxon>
        <taxon>Ixodoidea</taxon>
        <taxon>Ixodidae</taxon>
        <taxon>Rhipicephalinae</taxon>
        <taxon>Dermacentor</taxon>
    </lineage>
</organism>
<proteinExistence type="predicted"/>
<dbReference type="Proteomes" id="UP000821865">
    <property type="component" value="Chromosome 1"/>
</dbReference>
<comment type="caution">
    <text evidence="1">The sequence shown here is derived from an EMBL/GenBank/DDBJ whole genome shotgun (WGS) entry which is preliminary data.</text>
</comment>
<keyword evidence="2" id="KW-1185">Reference proteome</keyword>
<name>A0ACB8DV74_DERSI</name>
<protein>
    <submittedName>
        <fullName evidence="1">Uncharacterized protein</fullName>
    </submittedName>
</protein>
<dbReference type="EMBL" id="CM023470">
    <property type="protein sequence ID" value="KAH7978234.1"/>
    <property type="molecule type" value="Genomic_DNA"/>
</dbReference>
<sequence>MGRPPGQPRQIETLAFFDFNTTGLPGYMPRRKVNVIELPLIAVPRKLLKIPLRYQHKLTFYVQPQNAITVDVARISGLNIWDLQRCPSFGEVADVVKFLYTLQQSICLVAHNGDKFDFPLLRAELHTSPGIDLTAFFCCDSLPAFRDILGDAADLQEVTEVTALGELGKDFWEAFENTM</sequence>
<evidence type="ECO:0000313" key="2">
    <source>
        <dbReference type="Proteomes" id="UP000821865"/>
    </source>
</evidence>